<evidence type="ECO:0000313" key="1">
    <source>
        <dbReference type="EMBL" id="KAK5633623.1"/>
    </source>
</evidence>
<dbReference type="EMBL" id="JAWHQM010000034">
    <property type="protein sequence ID" value="KAK5633623.1"/>
    <property type="molecule type" value="Genomic_DNA"/>
</dbReference>
<name>A0AAN7ZBW7_9PEZI</name>
<comment type="caution">
    <text evidence="1">The sequence shown here is derived from an EMBL/GenBank/DDBJ whole genome shotgun (WGS) entry which is preliminary data.</text>
</comment>
<accession>A0AAN7ZBW7</accession>
<dbReference type="Proteomes" id="UP001305414">
    <property type="component" value="Unassembled WGS sequence"/>
</dbReference>
<evidence type="ECO:0000313" key="2">
    <source>
        <dbReference type="Proteomes" id="UP001305414"/>
    </source>
</evidence>
<reference evidence="1 2" key="1">
    <citation type="submission" date="2023-10" db="EMBL/GenBank/DDBJ databases">
        <title>Draft genome sequence of Xylaria bambusicola isolate GMP-LS, the root and basal stem rot pathogen of sugarcane in Indonesia.</title>
        <authorList>
            <person name="Selvaraj P."/>
            <person name="Muralishankar V."/>
            <person name="Muruganantham S."/>
            <person name="Sp S."/>
            <person name="Haryani S."/>
            <person name="Lau K.J.X."/>
            <person name="Naqvi N.I."/>
        </authorList>
    </citation>
    <scope>NUCLEOTIDE SEQUENCE [LARGE SCALE GENOMIC DNA]</scope>
    <source>
        <strain evidence="1">GMP-LS</strain>
    </source>
</reference>
<proteinExistence type="predicted"/>
<gene>
    <name evidence="1" type="ORF">RRF57_009337</name>
</gene>
<sequence>MPIWHGALMLGGGGSQSTPRPMSTAPLATAVQLKILSVEVLGGSVWRPTYPFPAQLAVHSLVPGVEPLRANIDYARIHQKEKSTSQRFVNRFQRTAREVFRTHPEV</sequence>
<organism evidence="1 2">
    <name type="scientific">Xylaria bambusicola</name>
    <dbReference type="NCBI Taxonomy" id="326684"/>
    <lineage>
        <taxon>Eukaryota</taxon>
        <taxon>Fungi</taxon>
        <taxon>Dikarya</taxon>
        <taxon>Ascomycota</taxon>
        <taxon>Pezizomycotina</taxon>
        <taxon>Sordariomycetes</taxon>
        <taxon>Xylariomycetidae</taxon>
        <taxon>Xylariales</taxon>
        <taxon>Xylariaceae</taxon>
        <taxon>Xylaria</taxon>
    </lineage>
</organism>
<dbReference type="AlphaFoldDB" id="A0AAN7ZBW7"/>
<protein>
    <submittedName>
        <fullName evidence="1">Uncharacterized protein</fullName>
    </submittedName>
</protein>
<keyword evidence="2" id="KW-1185">Reference proteome</keyword>